<sequence>MSFGLRNAPSTFQRLMNRVVSGLEGCAVYLDDVVIYSDTWEEHLARIKRLFDRLGEACLTVNLAKCDFAKATVTYLGKVVGQGTVSAVEAKVSAITKYPVPTTKKELQRFLGLVGYYRSFCKNFSTVVAPLTDLLKGKARYVWSDVCQQAFGNVKSVLSSPPVLAAPCMIRPFQLHVDASDVGTGAVLFQADGRGVDRPVSFYSKKFNSFQLNYSVIEKETLALIWALQHFDVYVGSSVPLVVYTHHNPITFLNSVCCPNRRLMRWMLYLQAYCLDIRHIKGSDNVVADALSRAPSF</sequence>
<evidence type="ECO:0000259" key="9">
    <source>
        <dbReference type="Pfam" id="PF00078"/>
    </source>
</evidence>
<keyword evidence="7" id="KW-0378">Hydrolase</keyword>
<dbReference type="FunFam" id="3.10.20.370:FF:000001">
    <property type="entry name" value="Retrovirus-related Pol polyprotein from transposon 17.6-like protein"/>
    <property type="match status" value="1"/>
</dbReference>
<dbReference type="GO" id="GO:0004523">
    <property type="term" value="F:RNA-DNA hybrid ribonuclease activity"/>
    <property type="evidence" value="ECO:0007669"/>
    <property type="project" value="UniProtKB-EC"/>
</dbReference>
<name>A0AAN8HIB5_CHAGU</name>
<dbReference type="GO" id="GO:0003964">
    <property type="term" value="F:RNA-directed DNA polymerase activity"/>
    <property type="evidence" value="ECO:0007669"/>
    <property type="project" value="UniProtKB-KW"/>
</dbReference>
<dbReference type="CDD" id="cd01647">
    <property type="entry name" value="RT_LTR"/>
    <property type="match status" value="1"/>
</dbReference>
<dbReference type="FunFam" id="3.30.70.270:FF:000115">
    <property type="entry name" value="Polyprotein of retroviral origin, putative"/>
    <property type="match status" value="1"/>
</dbReference>
<evidence type="ECO:0000256" key="1">
    <source>
        <dbReference type="ARBA" id="ARBA00010879"/>
    </source>
</evidence>
<dbReference type="InterPro" id="IPR043502">
    <property type="entry name" value="DNA/RNA_pol_sf"/>
</dbReference>
<evidence type="ECO:0000313" key="11">
    <source>
        <dbReference type="EMBL" id="KAK5916343.1"/>
    </source>
</evidence>
<organism evidence="11 12">
    <name type="scientific">Champsocephalus gunnari</name>
    <name type="common">Mackerel icefish</name>
    <dbReference type="NCBI Taxonomy" id="52237"/>
    <lineage>
        <taxon>Eukaryota</taxon>
        <taxon>Metazoa</taxon>
        <taxon>Chordata</taxon>
        <taxon>Craniata</taxon>
        <taxon>Vertebrata</taxon>
        <taxon>Euteleostomi</taxon>
        <taxon>Actinopterygii</taxon>
        <taxon>Neopterygii</taxon>
        <taxon>Teleostei</taxon>
        <taxon>Neoteleostei</taxon>
        <taxon>Acanthomorphata</taxon>
        <taxon>Eupercaria</taxon>
        <taxon>Perciformes</taxon>
        <taxon>Notothenioidei</taxon>
        <taxon>Channichthyidae</taxon>
        <taxon>Champsocephalus</taxon>
    </lineage>
</organism>
<dbReference type="InterPro" id="IPR043128">
    <property type="entry name" value="Rev_trsase/Diguanyl_cyclase"/>
</dbReference>
<evidence type="ECO:0000256" key="5">
    <source>
        <dbReference type="ARBA" id="ARBA00022722"/>
    </source>
</evidence>
<dbReference type="InterPro" id="IPR041373">
    <property type="entry name" value="RT_RNaseH"/>
</dbReference>
<accession>A0AAN8HIB5</accession>
<evidence type="ECO:0000259" key="10">
    <source>
        <dbReference type="Pfam" id="PF17917"/>
    </source>
</evidence>
<keyword evidence="6" id="KW-0255">Endonuclease</keyword>
<dbReference type="EC" id="3.1.26.4" evidence="2"/>
<keyword evidence="3" id="KW-0808">Transferase</keyword>
<reference evidence="11 12" key="1">
    <citation type="journal article" date="2023" name="Mol. Biol. Evol.">
        <title>Genomics of Secondarily Temperate Adaptation in the Only Non-Antarctic Icefish.</title>
        <authorList>
            <person name="Rivera-Colon A.G."/>
            <person name="Rayamajhi N."/>
            <person name="Minhas B.F."/>
            <person name="Madrigal G."/>
            <person name="Bilyk K.T."/>
            <person name="Yoon V."/>
            <person name="Hune M."/>
            <person name="Gregory S."/>
            <person name="Cheng C.H.C."/>
            <person name="Catchen J.M."/>
        </authorList>
    </citation>
    <scope>NUCLEOTIDE SEQUENCE [LARGE SCALE GENOMIC DNA]</scope>
    <source>
        <tissue evidence="11">White muscle</tissue>
    </source>
</reference>
<comment type="similarity">
    <text evidence="1">Belongs to the beta type-B retroviral polymerase family. HERV class-II K(HML-2) pol subfamily.</text>
</comment>
<dbReference type="AlphaFoldDB" id="A0AAN8HIB5"/>
<keyword evidence="4" id="KW-0548">Nucleotidyltransferase</keyword>
<evidence type="ECO:0000256" key="4">
    <source>
        <dbReference type="ARBA" id="ARBA00022695"/>
    </source>
</evidence>
<dbReference type="Gene3D" id="3.30.70.270">
    <property type="match status" value="2"/>
</dbReference>
<dbReference type="InterPro" id="IPR000477">
    <property type="entry name" value="RT_dom"/>
</dbReference>
<dbReference type="PANTHER" id="PTHR37984:SF5">
    <property type="entry name" value="PROTEIN NYNRIN-LIKE"/>
    <property type="match status" value="1"/>
</dbReference>
<proteinExistence type="inferred from homology"/>
<protein>
    <recommendedName>
        <fullName evidence="2">ribonuclease H</fullName>
        <ecNumber evidence="2">3.1.26.4</ecNumber>
    </recommendedName>
</protein>
<comment type="caution">
    <text evidence="11">The sequence shown here is derived from an EMBL/GenBank/DDBJ whole genome shotgun (WGS) entry which is preliminary data.</text>
</comment>
<evidence type="ECO:0000256" key="2">
    <source>
        <dbReference type="ARBA" id="ARBA00012180"/>
    </source>
</evidence>
<evidence type="ECO:0000256" key="7">
    <source>
        <dbReference type="ARBA" id="ARBA00022801"/>
    </source>
</evidence>
<dbReference type="SUPFAM" id="SSF56672">
    <property type="entry name" value="DNA/RNA polymerases"/>
    <property type="match status" value="1"/>
</dbReference>
<evidence type="ECO:0000256" key="8">
    <source>
        <dbReference type="ARBA" id="ARBA00022918"/>
    </source>
</evidence>
<feature type="domain" description="Reverse transcriptase RNase H-like" evidence="10">
    <location>
        <begin position="171"/>
        <end position="273"/>
    </location>
</feature>
<dbReference type="Pfam" id="PF17917">
    <property type="entry name" value="RT_RNaseH"/>
    <property type="match status" value="1"/>
</dbReference>
<dbReference type="Proteomes" id="UP001331515">
    <property type="component" value="Unassembled WGS sequence"/>
</dbReference>
<dbReference type="FunFam" id="3.30.70.270:FF:000003">
    <property type="entry name" value="Transposon Ty3-G Gag-Pol polyprotein"/>
    <property type="match status" value="1"/>
</dbReference>
<dbReference type="Pfam" id="PF00078">
    <property type="entry name" value="RVT_1"/>
    <property type="match status" value="1"/>
</dbReference>
<dbReference type="InterPro" id="IPR050951">
    <property type="entry name" value="Retrovirus_Pol_polyprotein"/>
</dbReference>
<keyword evidence="5" id="KW-0540">Nuclease</keyword>
<keyword evidence="12" id="KW-1185">Reference proteome</keyword>
<gene>
    <name evidence="11" type="ORF">CgunFtcFv8_011336</name>
</gene>
<dbReference type="EMBL" id="JAURVH010001526">
    <property type="protein sequence ID" value="KAK5916343.1"/>
    <property type="molecule type" value="Genomic_DNA"/>
</dbReference>
<evidence type="ECO:0000256" key="3">
    <source>
        <dbReference type="ARBA" id="ARBA00022679"/>
    </source>
</evidence>
<dbReference type="PANTHER" id="PTHR37984">
    <property type="entry name" value="PROTEIN CBG26694"/>
    <property type="match status" value="1"/>
</dbReference>
<feature type="domain" description="Reverse transcriptase" evidence="9">
    <location>
        <begin position="1"/>
        <end position="77"/>
    </location>
</feature>
<keyword evidence="8" id="KW-0695">RNA-directed DNA polymerase</keyword>
<evidence type="ECO:0000313" key="12">
    <source>
        <dbReference type="Proteomes" id="UP001331515"/>
    </source>
</evidence>
<dbReference type="CDD" id="cd09274">
    <property type="entry name" value="RNase_HI_RT_Ty3"/>
    <property type="match status" value="1"/>
</dbReference>
<evidence type="ECO:0000256" key="6">
    <source>
        <dbReference type="ARBA" id="ARBA00022759"/>
    </source>
</evidence>